<evidence type="ECO:0000256" key="3">
    <source>
        <dbReference type="ARBA" id="ARBA00004613"/>
    </source>
</evidence>
<evidence type="ECO:0000256" key="4">
    <source>
        <dbReference type="ARBA" id="ARBA00008664"/>
    </source>
</evidence>
<keyword evidence="10" id="KW-0443">Lipid metabolism</keyword>
<dbReference type="PANTHER" id="PTHR43856:SF1">
    <property type="entry name" value="MITOCHONDRIAL CARDIOLIPIN HYDROLASE"/>
    <property type="match status" value="1"/>
</dbReference>
<feature type="region of interest" description="Disordered" evidence="12">
    <location>
        <begin position="555"/>
        <end position="588"/>
    </location>
</feature>
<keyword evidence="15" id="KW-1185">Reference proteome</keyword>
<dbReference type="STRING" id="989370.AOQ71_39025"/>
<feature type="compositionally biased region" description="Basic residues" evidence="12">
    <location>
        <begin position="560"/>
        <end position="576"/>
    </location>
</feature>
<dbReference type="PANTHER" id="PTHR43856">
    <property type="entry name" value="CARDIOLIPIN HYDROLASE"/>
    <property type="match status" value="1"/>
</dbReference>
<dbReference type="Proteomes" id="UP000051936">
    <property type="component" value="Unassembled WGS sequence"/>
</dbReference>
<dbReference type="Pfam" id="PF13091">
    <property type="entry name" value="PLDc_2"/>
    <property type="match status" value="1"/>
</dbReference>
<evidence type="ECO:0000256" key="7">
    <source>
        <dbReference type="ARBA" id="ARBA00022525"/>
    </source>
</evidence>
<dbReference type="OrthoDB" id="9811262at2"/>
<protein>
    <recommendedName>
        <fullName evidence="6">Phospholipase D</fullName>
        <ecNumber evidence="5">3.1.4.4</ecNumber>
    </recommendedName>
    <alternativeName>
        <fullName evidence="11">Choline phosphatase</fullName>
    </alternativeName>
</protein>
<name>A0A0R3D044_9BRAD</name>
<evidence type="ECO:0000256" key="6">
    <source>
        <dbReference type="ARBA" id="ARBA00018392"/>
    </source>
</evidence>
<dbReference type="InterPro" id="IPR025202">
    <property type="entry name" value="PLD-like_dom"/>
</dbReference>
<feature type="domain" description="PLD phosphodiesterase" evidence="13">
    <location>
        <begin position="277"/>
        <end position="304"/>
    </location>
</feature>
<feature type="domain" description="PLD phosphodiesterase" evidence="13">
    <location>
        <begin position="496"/>
        <end position="518"/>
    </location>
</feature>
<keyword evidence="7" id="KW-0964">Secreted</keyword>
<evidence type="ECO:0000256" key="11">
    <source>
        <dbReference type="ARBA" id="ARBA00029594"/>
    </source>
</evidence>
<dbReference type="Gene3D" id="3.30.870.10">
    <property type="entry name" value="Endonuclease Chain A"/>
    <property type="match status" value="2"/>
</dbReference>
<evidence type="ECO:0000256" key="9">
    <source>
        <dbReference type="ARBA" id="ARBA00022963"/>
    </source>
</evidence>
<dbReference type="PROSITE" id="PS50035">
    <property type="entry name" value="PLD"/>
    <property type="match status" value="2"/>
</dbReference>
<dbReference type="AlphaFoldDB" id="A0A0R3D044"/>
<proteinExistence type="inferred from homology"/>
<gene>
    <name evidence="14" type="ORF">AOQ71_39025</name>
</gene>
<accession>A0A0R3D044</accession>
<comment type="similarity">
    <text evidence="4">Belongs to the phospholipase D family.</text>
</comment>
<dbReference type="EMBL" id="LJYG01000112">
    <property type="protein sequence ID" value="KRQ00988.1"/>
    <property type="molecule type" value="Genomic_DNA"/>
</dbReference>
<dbReference type="GO" id="GO:0016891">
    <property type="term" value="F:RNA endonuclease activity producing 5'-phosphomonoesters, hydrolytic mechanism"/>
    <property type="evidence" value="ECO:0007669"/>
    <property type="project" value="TreeGrafter"/>
</dbReference>
<comment type="function">
    <text evidence="2">Could be a virulence factor.</text>
</comment>
<organism evidence="14 15">
    <name type="scientific">Bradyrhizobium manausense</name>
    <dbReference type="NCBI Taxonomy" id="989370"/>
    <lineage>
        <taxon>Bacteria</taxon>
        <taxon>Pseudomonadati</taxon>
        <taxon>Pseudomonadota</taxon>
        <taxon>Alphaproteobacteria</taxon>
        <taxon>Hyphomicrobiales</taxon>
        <taxon>Nitrobacteraceae</taxon>
        <taxon>Bradyrhizobium</taxon>
    </lineage>
</organism>
<dbReference type="GO" id="GO:0005576">
    <property type="term" value="C:extracellular region"/>
    <property type="evidence" value="ECO:0007669"/>
    <property type="project" value="UniProtKB-SubCell"/>
</dbReference>
<evidence type="ECO:0000256" key="10">
    <source>
        <dbReference type="ARBA" id="ARBA00023098"/>
    </source>
</evidence>
<evidence type="ECO:0000259" key="13">
    <source>
        <dbReference type="PROSITE" id="PS50035"/>
    </source>
</evidence>
<reference evidence="14 15" key="1">
    <citation type="submission" date="2015-09" db="EMBL/GenBank/DDBJ databases">
        <title>Draft Genome Sequence of Bradyrhizobium manausense Strain BR 3351T, a Novel Symbiotic Nitrogen-Fixing Alphaproteobacterium Isolated from Brazilian Amazon Rain Forest.</title>
        <authorList>
            <person name="De Araujo J.L."/>
            <person name="Zilli J.E."/>
        </authorList>
    </citation>
    <scope>NUCLEOTIDE SEQUENCE [LARGE SCALE GENOMIC DNA]</scope>
    <source>
        <strain evidence="14 15">BR3351</strain>
    </source>
</reference>
<keyword evidence="8" id="KW-0378">Hydrolase</keyword>
<dbReference type="SUPFAM" id="SSF56024">
    <property type="entry name" value="Phospholipase D/nuclease"/>
    <property type="match status" value="2"/>
</dbReference>
<dbReference type="EC" id="3.1.4.4" evidence="5"/>
<evidence type="ECO:0000256" key="8">
    <source>
        <dbReference type="ARBA" id="ARBA00022801"/>
    </source>
</evidence>
<dbReference type="InterPro" id="IPR051406">
    <property type="entry name" value="PLD_domain"/>
</dbReference>
<evidence type="ECO:0000256" key="2">
    <source>
        <dbReference type="ARBA" id="ARBA00003145"/>
    </source>
</evidence>
<evidence type="ECO:0000256" key="5">
    <source>
        <dbReference type="ARBA" id="ARBA00012027"/>
    </source>
</evidence>
<evidence type="ECO:0000313" key="15">
    <source>
        <dbReference type="Proteomes" id="UP000051936"/>
    </source>
</evidence>
<dbReference type="GO" id="GO:0004630">
    <property type="term" value="F:phospholipase D activity"/>
    <property type="evidence" value="ECO:0007669"/>
    <property type="project" value="UniProtKB-EC"/>
</dbReference>
<evidence type="ECO:0000313" key="14">
    <source>
        <dbReference type="EMBL" id="KRQ00988.1"/>
    </source>
</evidence>
<dbReference type="InterPro" id="IPR001736">
    <property type="entry name" value="PLipase_D/transphosphatidylase"/>
</dbReference>
<dbReference type="GO" id="GO:0016042">
    <property type="term" value="P:lipid catabolic process"/>
    <property type="evidence" value="ECO:0007669"/>
    <property type="project" value="UniProtKB-KW"/>
</dbReference>
<dbReference type="CDD" id="cd00138">
    <property type="entry name" value="PLDc_SF"/>
    <property type="match status" value="1"/>
</dbReference>
<dbReference type="GO" id="GO:0006793">
    <property type="term" value="P:phosphorus metabolic process"/>
    <property type="evidence" value="ECO:0007669"/>
    <property type="project" value="UniProtKB-ARBA"/>
</dbReference>
<comment type="subcellular location">
    <subcellularLocation>
        <location evidence="3">Secreted</location>
    </subcellularLocation>
</comment>
<comment type="catalytic activity">
    <reaction evidence="1">
        <text>a 1,2-diacyl-sn-glycero-3-phosphocholine + H2O = a 1,2-diacyl-sn-glycero-3-phosphate + choline + H(+)</text>
        <dbReference type="Rhea" id="RHEA:14445"/>
        <dbReference type="ChEBI" id="CHEBI:15354"/>
        <dbReference type="ChEBI" id="CHEBI:15377"/>
        <dbReference type="ChEBI" id="CHEBI:15378"/>
        <dbReference type="ChEBI" id="CHEBI:57643"/>
        <dbReference type="ChEBI" id="CHEBI:58608"/>
        <dbReference type="EC" id="3.1.4.4"/>
    </reaction>
</comment>
<evidence type="ECO:0000256" key="1">
    <source>
        <dbReference type="ARBA" id="ARBA00000798"/>
    </source>
</evidence>
<comment type="caution">
    <text evidence="14">The sequence shown here is derived from an EMBL/GenBank/DDBJ whole genome shotgun (WGS) entry which is preliminary data.</text>
</comment>
<keyword evidence="9" id="KW-0442">Lipid degradation</keyword>
<sequence length="588" mass="63681">MKTTGRFAAQEIDQTIRKNLAKLRKPGVLTVRPGFEIAGNQLTGKQAIVVTVHTKKSPADIARGDLLPTKLGKFPVDVREASAHQRLRVVDPAAAVLSELHARPEEKAPTWPLEREMPSGKLLDDPASDTQTAFALSRTTQPAIHEAISAHATKQALQYSPPAGAPALDRRQLNTTITVAVSPDAGYVTLSKFLTATQHSLVVGMYDFTSGSLLADFLADLTGQKTLQMVLDDPAPNETRDQLDSATVQDLRAGLGGRAKIAWALNDKDPFVTAFMFPFAYHIKVIVQDDQRFWLSSGNLNNSNEPNPARPRPVTEDRDWHVIIEDKALAQLFAYYLNYDYGQAILHQAPNAVAFETTIADARAKKAAHANPPPITPAQAKKKPVAAKTFANSALAITPLLTPDLLPNGHPQYLTNIMNLIENAKTSIDIQLQYIESSKGDGSVYEQLLLAIANKIAEGKKVRLIESARWGLPWVEKMKTTGVDLTANISLQPDVHNKGFVIDSQIAVVSSQNFSPSGVQTNRDAGVILEHAGIAKYFETIFLSDWQKAKPAMAASAAGGRKKGAGAKGSGKRSATRKANTGGRRTAH</sequence>
<evidence type="ECO:0000256" key="12">
    <source>
        <dbReference type="SAM" id="MobiDB-lite"/>
    </source>
</evidence>
<dbReference type="RefSeq" id="WP_057758588.1">
    <property type="nucleotide sequence ID" value="NZ_LJYG01000112.1"/>
</dbReference>